<accession>A0A919T2X9</accession>
<evidence type="ECO:0000256" key="5">
    <source>
        <dbReference type="ARBA" id="ARBA00023284"/>
    </source>
</evidence>
<dbReference type="GO" id="GO:0030313">
    <property type="term" value="C:cell envelope"/>
    <property type="evidence" value="ECO:0007669"/>
    <property type="project" value="UniProtKB-SubCell"/>
</dbReference>
<keyword evidence="8" id="KW-1185">Reference proteome</keyword>
<dbReference type="InterPro" id="IPR000866">
    <property type="entry name" value="AhpC/TSA"/>
</dbReference>
<proteinExistence type="predicted"/>
<keyword evidence="5" id="KW-0676">Redox-active center</keyword>
<gene>
    <name evidence="7" type="ORF">Aco04nite_84190</name>
</gene>
<evidence type="ECO:0000256" key="2">
    <source>
        <dbReference type="ARBA" id="ARBA00022748"/>
    </source>
</evidence>
<evidence type="ECO:0000256" key="1">
    <source>
        <dbReference type="ARBA" id="ARBA00004196"/>
    </source>
</evidence>
<dbReference type="EMBL" id="BOQP01000052">
    <property type="protein sequence ID" value="GIM82972.1"/>
    <property type="molecule type" value="Genomic_DNA"/>
</dbReference>
<dbReference type="InterPro" id="IPR050553">
    <property type="entry name" value="Thioredoxin_ResA/DsbE_sf"/>
</dbReference>
<dbReference type="SUPFAM" id="SSF52833">
    <property type="entry name" value="Thioredoxin-like"/>
    <property type="match status" value="1"/>
</dbReference>
<keyword evidence="4" id="KW-1015">Disulfide bond</keyword>
<dbReference type="GO" id="GO:0017004">
    <property type="term" value="P:cytochrome complex assembly"/>
    <property type="evidence" value="ECO:0007669"/>
    <property type="project" value="UniProtKB-KW"/>
</dbReference>
<dbReference type="GO" id="GO:0016209">
    <property type="term" value="F:antioxidant activity"/>
    <property type="evidence" value="ECO:0007669"/>
    <property type="project" value="InterPro"/>
</dbReference>
<name>A0A919T2X9_9ACTN</name>
<dbReference type="GO" id="GO:0016491">
    <property type="term" value="F:oxidoreductase activity"/>
    <property type="evidence" value="ECO:0007669"/>
    <property type="project" value="InterPro"/>
</dbReference>
<dbReference type="PROSITE" id="PS51352">
    <property type="entry name" value="THIOREDOXIN_2"/>
    <property type="match status" value="1"/>
</dbReference>
<sequence length="204" mass="22024">MHRAQRGPRRHAEGLLSMTVRRLAAVLVTAAVAAGALTGCGSKSWEKDCTTSKDGVIECTPEQRPQAREVTGELLDGGTYDVATDRGKVVVVNFWGSWCNPCRAEADDLEQTYQATKAQNVTFIGVNSRDDRDSAKAFEKGRVTYPSIYDPNGNVALKFDVTQVSTPATLILDRQGRIAAAIRKSTTIAQLKPVVERIAAEGTG</sequence>
<evidence type="ECO:0000313" key="8">
    <source>
        <dbReference type="Proteomes" id="UP000680865"/>
    </source>
</evidence>
<keyword evidence="3" id="KW-0735">Signal-anchor</keyword>
<evidence type="ECO:0000256" key="3">
    <source>
        <dbReference type="ARBA" id="ARBA00022968"/>
    </source>
</evidence>
<evidence type="ECO:0000313" key="7">
    <source>
        <dbReference type="EMBL" id="GIM82972.1"/>
    </source>
</evidence>
<keyword evidence="2" id="KW-0201">Cytochrome c-type biogenesis</keyword>
<protein>
    <recommendedName>
        <fullName evidence="6">Thioredoxin domain-containing protein</fullName>
    </recommendedName>
</protein>
<keyword evidence="3" id="KW-0812">Transmembrane</keyword>
<dbReference type="Proteomes" id="UP000680865">
    <property type="component" value="Unassembled WGS sequence"/>
</dbReference>
<dbReference type="PANTHER" id="PTHR42852:SF6">
    <property type="entry name" value="THIOL:DISULFIDE INTERCHANGE PROTEIN DSBE"/>
    <property type="match status" value="1"/>
</dbReference>
<feature type="domain" description="Thioredoxin" evidence="6">
    <location>
        <begin position="61"/>
        <end position="200"/>
    </location>
</feature>
<evidence type="ECO:0000259" key="6">
    <source>
        <dbReference type="PROSITE" id="PS51352"/>
    </source>
</evidence>
<comment type="caution">
    <text evidence="7">The sequence shown here is derived from an EMBL/GenBank/DDBJ whole genome shotgun (WGS) entry which is preliminary data.</text>
</comment>
<dbReference type="InterPro" id="IPR036249">
    <property type="entry name" value="Thioredoxin-like_sf"/>
</dbReference>
<comment type="subcellular location">
    <subcellularLocation>
        <location evidence="1">Cell envelope</location>
    </subcellularLocation>
</comment>
<dbReference type="InterPro" id="IPR013766">
    <property type="entry name" value="Thioredoxin_domain"/>
</dbReference>
<reference evidence="7" key="1">
    <citation type="submission" date="2021-03" db="EMBL/GenBank/DDBJ databases">
        <title>Whole genome shotgun sequence of Actinoplanes consettensis NBRC 14913.</title>
        <authorList>
            <person name="Komaki H."/>
            <person name="Tamura T."/>
        </authorList>
    </citation>
    <scope>NUCLEOTIDE SEQUENCE</scope>
    <source>
        <strain evidence="7">NBRC 14913</strain>
    </source>
</reference>
<dbReference type="PANTHER" id="PTHR42852">
    <property type="entry name" value="THIOL:DISULFIDE INTERCHANGE PROTEIN DSBE"/>
    <property type="match status" value="1"/>
</dbReference>
<dbReference type="CDD" id="cd02966">
    <property type="entry name" value="TlpA_like_family"/>
    <property type="match status" value="1"/>
</dbReference>
<dbReference type="AlphaFoldDB" id="A0A919T2X9"/>
<organism evidence="7 8">
    <name type="scientific">Winogradskya consettensis</name>
    <dbReference type="NCBI Taxonomy" id="113560"/>
    <lineage>
        <taxon>Bacteria</taxon>
        <taxon>Bacillati</taxon>
        <taxon>Actinomycetota</taxon>
        <taxon>Actinomycetes</taxon>
        <taxon>Micromonosporales</taxon>
        <taxon>Micromonosporaceae</taxon>
        <taxon>Winogradskya</taxon>
    </lineage>
</organism>
<evidence type="ECO:0000256" key="4">
    <source>
        <dbReference type="ARBA" id="ARBA00023157"/>
    </source>
</evidence>
<dbReference type="Pfam" id="PF00578">
    <property type="entry name" value="AhpC-TSA"/>
    <property type="match status" value="1"/>
</dbReference>
<dbReference type="Gene3D" id="3.40.30.10">
    <property type="entry name" value="Glutaredoxin"/>
    <property type="match status" value="1"/>
</dbReference>